<dbReference type="RefSeq" id="WP_066839228.1">
    <property type="nucleotide sequence ID" value="NZ_CAKNMZ010000153.1"/>
</dbReference>
<feature type="transmembrane region" description="Helical" evidence="8">
    <location>
        <begin position="142"/>
        <end position="172"/>
    </location>
</feature>
<evidence type="ECO:0000256" key="2">
    <source>
        <dbReference type="ARBA" id="ARBA00009142"/>
    </source>
</evidence>
<dbReference type="Pfam" id="PF01925">
    <property type="entry name" value="TauE"/>
    <property type="match status" value="1"/>
</dbReference>
<dbReference type="PANTHER" id="PTHR30269">
    <property type="entry name" value="TRANSMEMBRANE PROTEIN YFCA"/>
    <property type="match status" value="1"/>
</dbReference>
<keyword evidence="10" id="KW-1185">Reference proteome</keyword>
<feature type="transmembrane region" description="Helical" evidence="8">
    <location>
        <begin position="192"/>
        <end position="214"/>
    </location>
</feature>
<organism evidence="9 10">
    <name type="scientific">Corynebacterium stationis</name>
    <dbReference type="NCBI Taxonomy" id="1705"/>
    <lineage>
        <taxon>Bacteria</taxon>
        <taxon>Bacillati</taxon>
        <taxon>Actinomycetota</taxon>
        <taxon>Actinomycetes</taxon>
        <taxon>Mycobacteriales</taxon>
        <taxon>Corynebacteriaceae</taxon>
        <taxon>Corynebacterium</taxon>
    </lineage>
</organism>
<evidence type="ECO:0000256" key="6">
    <source>
        <dbReference type="ARBA" id="ARBA00022989"/>
    </source>
</evidence>
<evidence type="ECO:0000256" key="8">
    <source>
        <dbReference type="RuleBase" id="RU363041"/>
    </source>
</evidence>
<feature type="transmembrane region" description="Helical" evidence="8">
    <location>
        <begin position="78"/>
        <end position="97"/>
    </location>
</feature>
<evidence type="ECO:0000256" key="5">
    <source>
        <dbReference type="ARBA" id="ARBA00022692"/>
    </source>
</evidence>
<feature type="transmembrane region" description="Helical" evidence="8">
    <location>
        <begin position="234"/>
        <end position="252"/>
    </location>
</feature>
<feature type="transmembrane region" description="Helical" evidence="8">
    <location>
        <begin position="103"/>
        <end position="121"/>
    </location>
</feature>
<name>A0A177IMH2_9CORY</name>
<evidence type="ECO:0000256" key="7">
    <source>
        <dbReference type="ARBA" id="ARBA00023136"/>
    </source>
</evidence>
<evidence type="ECO:0000256" key="1">
    <source>
        <dbReference type="ARBA" id="ARBA00004651"/>
    </source>
</evidence>
<keyword evidence="6 8" id="KW-1133">Transmembrane helix</keyword>
<comment type="subcellular location">
    <subcellularLocation>
        <location evidence="1 8">Cell membrane</location>
        <topology evidence="1 8">Multi-pass membrane protein</topology>
    </subcellularLocation>
</comment>
<keyword evidence="7 8" id="KW-0472">Membrane</keyword>
<dbReference type="GO" id="GO:0005886">
    <property type="term" value="C:plasma membrane"/>
    <property type="evidence" value="ECO:0007669"/>
    <property type="project" value="UniProtKB-SubCell"/>
</dbReference>
<evidence type="ECO:0000313" key="9">
    <source>
        <dbReference type="EMBL" id="OAH30028.1"/>
    </source>
</evidence>
<reference evidence="10" key="1">
    <citation type="submission" date="2016-02" db="EMBL/GenBank/DDBJ databases">
        <authorList>
            <person name="Kaur G."/>
            <person name="Nair G.R."/>
            <person name="Mayilraj S."/>
        </authorList>
    </citation>
    <scope>NUCLEOTIDE SEQUENCE [LARGE SCALE GENOMIC DNA]</scope>
    <source>
        <strain evidence="10">GA-15</strain>
    </source>
</reference>
<evidence type="ECO:0000256" key="3">
    <source>
        <dbReference type="ARBA" id="ARBA00022448"/>
    </source>
</evidence>
<dbReference type="InterPro" id="IPR002781">
    <property type="entry name" value="TM_pro_TauE-like"/>
</dbReference>
<dbReference type="AlphaFoldDB" id="A0A177IMH2"/>
<comment type="caution">
    <text evidence="9">The sequence shown here is derived from an EMBL/GenBank/DDBJ whole genome shotgun (WGS) entry which is preliminary data.</text>
</comment>
<protein>
    <recommendedName>
        <fullName evidence="8">Probable membrane transporter protein</fullName>
    </recommendedName>
</protein>
<keyword evidence="5 8" id="KW-0812">Transmembrane</keyword>
<gene>
    <name evidence="9" type="ORF">AYJ05_09420</name>
</gene>
<evidence type="ECO:0000313" key="10">
    <source>
        <dbReference type="Proteomes" id="UP000076947"/>
    </source>
</evidence>
<comment type="similarity">
    <text evidence="2 8">Belongs to the 4-toluene sulfonate uptake permease (TSUP) (TC 2.A.102) family.</text>
</comment>
<feature type="transmembrane region" description="Helical" evidence="8">
    <location>
        <begin position="28"/>
        <end position="50"/>
    </location>
</feature>
<dbReference type="Proteomes" id="UP000076947">
    <property type="component" value="Unassembled WGS sequence"/>
</dbReference>
<proteinExistence type="inferred from homology"/>
<accession>A0A177IMH2</accession>
<dbReference type="OrthoDB" id="554695at2"/>
<dbReference type="EMBL" id="LSTQ01000010">
    <property type="protein sequence ID" value="OAH30028.1"/>
    <property type="molecule type" value="Genomic_DNA"/>
</dbReference>
<keyword evidence="3" id="KW-0813">Transport</keyword>
<dbReference type="PANTHER" id="PTHR30269:SF0">
    <property type="entry name" value="MEMBRANE TRANSPORTER PROTEIN YFCA-RELATED"/>
    <property type="match status" value="1"/>
</dbReference>
<dbReference type="InterPro" id="IPR052017">
    <property type="entry name" value="TSUP"/>
</dbReference>
<keyword evidence="4 8" id="KW-1003">Cell membrane</keyword>
<evidence type="ECO:0000256" key="4">
    <source>
        <dbReference type="ARBA" id="ARBA00022475"/>
    </source>
</evidence>
<sequence length="256" mass="26236">MELELAQWALLLGGAAVAGWVDAVIGGGGLVLIPLIMAVIPGVAPATALATNKLAAVSGTASAAFTLMRTVQPPMKETLKLGLIAGIASGVGALAATLMQEEFMRPLIIVLLLAVGTFVAFKPSFGTGNSDGVRGGWRTWAALAACAGIGFYDGIFGPGTGMFLIMSFTAIFSQNFIKSAAMAKVVNTATNLGGLATFIIGGHVWWTLGIALAIANIAGAQLGARTVLGGGTKLVRYALLTLVVVMSVNLAWQQWF</sequence>